<dbReference type="InterPro" id="IPR052207">
    <property type="entry name" value="Max-like/E-box_TFs"/>
</dbReference>
<organism evidence="8 9">
    <name type="scientific">Favolaschia claudopus</name>
    <dbReference type="NCBI Taxonomy" id="2862362"/>
    <lineage>
        <taxon>Eukaryota</taxon>
        <taxon>Fungi</taxon>
        <taxon>Dikarya</taxon>
        <taxon>Basidiomycota</taxon>
        <taxon>Agaricomycotina</taxon>
        <taxon>Agaricomycetes</taxon>
        <taxon>Agaricomycetidae</taxon>
        <taxon>Agaricales</taxon>
        <taxon>Marasmiineae</taxon>
        <taxon>Mycenaceae</taxon>
        <taxon>Favolaschia</taxon>
    </lineage>
</organism>
<evidence type="ECO:0000313" key="8">
    <source>
        <dbReference type="EMBL" id="KAK6997396.1"/>
    </source>
</evidence>
<protein>
    <submittedName>
        <fullName evidence="8">BHLH domain-containing protein</fullName>
    </submittedName>
</protein>
<evidence type="ECO:0000256" key="5">
    <source>
        <dbReference type="ARBA" id="ARBA00023242"/>
    </source>
</evidence>
<evidence type="ECO:0000256" key="1">
    <source>
        <dbReference type="ARBA" id="ARBA00004123"/>
    </source>
</evidence>
<dbReference type="GO" id="GO:0000981">
    <property type="term" value="F:DNA-binding transcription factor activity, RNA polymerase II-specific"/>
    <property type="evidence" value="ECO:0007669"/>
    <property type="project" value="TreeGrafter"/>
</dbReference>
<comment type="subcellular location">
    <subcellularLocation>
        <location evidence="1">Nucleus</location>
    </subcellularLocation>
</comment>
<feature type="compositionally biased region" description="Low complexity" evidence="6">
    <location>
        <begin position="138"/>
        <end position="153"/>
    </location>
</feature>
<feature type="compositionally biased region" description="Basic and acidic residues" evidence="6">
    <location>
        <begin position="263"/>
        <end position="277"/>
    </location>
</feature>
<keyword evidence="5" id="KW-0539">Nucleus</keyword>
<feature type="domain" description="BHLH" evidence="7">
    <location>
        <begin position="206"/>
        <end position="294"/>
    </location>
</feature>
<feature type="region of interest" description="Disordered" evidence="6">
    <location>
        <begin position="309"/>
        <end position="351"/>
    </location>
</feature>
<dbReference type="SUPFAM" id="SSF47459">
    <property type="entry name" value="HLH, helix-loop-helix DNA-binding domain"/>
    <property type="match status" value="1"/>
</dbReference>
<dbReference type="Gene3D" id="4.10.280.10">
    <property type="entry name" value="Helix-loop-helix DNA-binding domain"/>
    <property type="match status" value="1"/>
</dbReference>
<dbReference type="Pfam" id="PF00010">
    <property type="entry name" value="HLH"/>
    <property type="match status" value="1"/>
</dbReference>
<dbReference type="AlphaFoldDB" id="A0AAW0A2R4"/>
<reference evidence="8 9" key="1">
    <citation type="journal article" date="2024" name="J Genomics">
        <title>Draft genome sequencing and assembly of Favolaschia claudopus CIRM-BRFM 2984 isolated from oak limbs.</title>
        <authorList>
            <person name="Navarro D."/>
            <person name="Drula E."/>
            <person name="Chaduli D."/>
            <person name="Cazenave R."/>
            <person name="Ahrendt S."/>
            <person name="Wang J."/>
            <person name="Lipzen A."/>
            <person name="Daum C."/>
            <person name="Barry K."/>
            <person name="Grigoriev I.V."/>
            <person name="Favel A."/>
            <person name="Rosso M.N."/>
            <person name="Martin F."/>
        </authorList>
    </citation>
    <scope>NUCLEOTIDE SEQUENCE [LARGE SCALE GENOMIC DNA]</scope>
    <source>
        <strain evidence="8 9">CIRM-BRFM 2984</strain>
    </source>
</reference>
<dbReference type="Proteomes" id="UP001362999">
    <property type="component" value="Unassembled WGS sequence"/>
</dbReference>
<feature type="region of interest" description="Disordered" evidence="6">
    <location>
        <begin position="67"/>
        <end position="220"/>
    </location>
</feature>
<accession>A0AAW0A2R4</accession>
<evidence type="ECO:0000259" key="7">
    <source>
        <dbReference type="PROSITE" id="PS50888"/>
    </source>
</evidence>
<evidence type="ECO:0000256" key="3">
    <source>
        <dbReference type="ARBA" id="ARBA00023125"/>
    </source>
</evidence>
<keyword evidence="3" id="KW-0238">DNA-binding</keyword>
<sequence>MGLLSKTESSSFNSFLDTVDDMDYENGYVSREWAMYAQHQEAEQYHDKTALTKATKDLMALDARAYGHHQHQQQLYYPGHPPQQQQQPPQPYSSHYDYHPGPVYTRQPTFPFLHQQRAPPPPPHPLNMNYTSPRPYATTPSTGSTSSSSFSFPPDLPPSPVVERLSPERPSPKHTQSAPAMVVQPPAKRPRTAPPPAKPALLSASQKKANHIQSEQKRRANIRRGYEALCDVVPSLRDAIREEEALQNPPSANSKGKRGRGRGRGDDGEKVDGRAGPRSENVVLTKTIDYMNEMLADRDALRARLERARSVLPPDHPAHTPLQPDPLWEREWKCTPGSGDEDGEDDDDDSS</sequence>
<feature type="compositionally biased region" description="Low complexity" evidence="6">
    <location>
        <begin position="72"/>
        <end position="95"/>
    </location>
</feature>
<comment type="caution">
    <text evidence="8">The sequence shown here is derived from an EMBL/GenBank/DDBJ whole genome shotgun (WGS) entry which is preliminary data.</text>
</comment>
<keyword evidence="2" id="KW-0805">Transcription regulation</keyword>
<dbReference type="PANTHER" id="PTHR15741">
    <property type="entry name" value="BASIC HELIX-LOOP-HELIX ZIP TRANSCRIPTION FACTOR"/>
    <property type="match status" value="1"/>
</dbReference>
<dbReference type="InterPro" id="IPR011598">
    <property type="entry name" value="bHLH_dom"/>
</dbReference>
<dbReference type="GO" id="GO:0000978">
    <property type="term" value="F:RNA polymerase II cis-regulatory region sequence-specific DNA binding"/>
    <property type="evidence" value="ECO:0007669"/>
    <property type="project" value="TreeGrafter"/>
</dbReference>
<proteinExistence type="predicted"/>
<dbReference type="PROSITE" id="PS50888">
    <property type="entry name" value="BHLH"/>
    <property type="match status" value="1"/>
</dbReference>
<feature type="region of interest" description="Disordered" evidence="6">
    <location>
        <begin position="242"/>
        <end position="280"/>
    </location>
</feature>
<feature type="compositionally biased region" description="Acidic residues" evidence="6">
    <location>
        <begin position="339"/>
        <end position="351"/>
    </location>
</feature>
<dbReference type="PANTHER" id="PTHR15741:SF27">
    <property type="entry name" value="TRANSCRIPTION FACTOR AP-4"/>
    <property type="match status" value="1"/>
</dbReference>
<evidence type="ECO:0000256" key="4">
    <source>
        <dbReference type="ARBA" id="ARBA00023163"/>
    </source>
</evidence>
<keyword evidence="4" id="KW-0804">Transcription</keyword>
<dbReference type="EMBL" id="JAWWNJ010000091">
    <property type="protein sequence ID" value="KAK6997396.1"/>
    <property type="molecule type" value="Genomic_DNA"/>
</dbReference>
<evidence type="ECO:0000256" key="6">
    <source>
        <dbReference type="SAM" id="MobiDB-lite"/>
    </source>
</evidence>
<keyword evidence="9" id="KW-1185">Reference proteome</keyword>
<dbReference type="InterPro" id="IPR036638">
    <property type="entry name" value="HLH_DNA-bd_sf"/>
</dbReference>
<dbReference type="GO" id="GO:0005634">
    <property type="term" value="C:nucleus"/>
    <property type="evidence" value="ECO:0007669"/>
    <property type="project" value="UniProtKB-SubCell"/>
</dbReference>
<gene>
    <name evidence="8" type="ORF">R3P38DRAFT_3060729</name>
</gene>
<evidence type="ECO:0000313" key="9">
    <source>
        <dbReference type="Proteomes" id="UP001362999"/>
    </source>
</evidence>
<dbReference type="GO" id="GO:0046983">
    <property type="term" value="F:protein dimerization activity"/>
    <property type="evidence" value="ECO:0007669"/>
    <property type="project" value="InterPro"/>
</dbReference>
<evidence type="ECO:0000256" key="2">
    <source>
        <dbReference type="ARBA" id="ARBA00023015"/>
    </source>
</evidence>
<name>A0AAW0A2R4_9AGAR</name>